<proteinExistence type="predicted"/>
<dbReference type="InterPro" id="IPR043504">
    <property type="entry name" value="Peptidase_S1_PA_chymotrypsin"/>
</dbReference>
<dbReference type="GO" id="GO:0004252">
    <property type="term" value="F:serine-type endopeptidase activity"/>
    <property type="evidence" value="ECO:0007669"/>
    <property type="project" value="InterPro"/>
</dbReference>
<dbReference type="PANTHER" id="PTHR24252:SF8">
    <property type="entry name" value="ACROSIN"/>
    <property type="match status" value="1"/>
</dbReference>
<dbReference type="InterPro" id="IPR018114">
    <property type="entry name" value="TRYPSIN_HIS"/>
</dbReference>
<feature type="domain" description="Peptidase S1" evidence="5">
    <location>
        <begin position="215"/>
        <end position="386"/>
    </location>
</feature>
<organism evidence="6 7">
    <name type="scientific">Brachionus calyciflorus</name>
    <dbReference type="NCBI Taxonomy" id="104777"/>
    <lineage>
        <taxon>Eukaryota</taxon>
        <taxon>Metazoa</taxon>
        <taxon>Spiralia</taxon>
        <taxon>Gnathifera</taxon>
        <taxon>Rotifera</taxon>
        <taxon>Eurotatoria</taxon>
        <taxon>Monogononta</taxon>
        <taxon>Pseudotrocha</taxon>
        <taxon>Ploima</taxon>
        <taxon>Brachionidae</taxon>
        <taxon>Brachionus</taxon>
    </lineage>
</organism>
<evidence type="ECO:0000256" key="2">
    <source>
        <dbReference type="ARBA" id="ARBA00022525"/>
    </source>
</evidence>
<dbReference type="InterPro" id="IPR000742">
    <property type="entry name" value="EGF"/>
</dbReference>
<dbReference type="InterPro" id="IPR001254">
    <property type="entry name" value="Trypsin_dom"/>
</dbReference>
<reference evidence="6" key="1">
    <citation type="submission" date="2021-02" db="EMBL/GenBank/DDBJ databases">
        <authorList>
            <person name="Nowell W R."/>
        </authorList>
    </citation>
    <scope>NUCLEOTIDE SEQUENCE</scope>
    <source>
        <strain evidence="6">Ploen Becks lab</strain>
    </source>
</reference>
<comment type="caution">
    <text evidence="6">The sequence shown here is derived from an EMBL/GenBank/DDBJ whole genome shotgun (WGS) entry which is preliminary data.</text>
</comment>
<keyword evidence="4" id="KW-0472">Membrane</keyword>
<evidence type="ECO:0000259" key="5">
    <source>
        <dbReference type="PROSITE" id="PS50240"/>
    </source>
</evidence>
<name>A0A814P9H5_9BILA</name>
<dbReference type="OrthoDB" id="425190at2759"/>
<sequence length="386" mass="44261">MHAFNFNSLIENAAWRDTAYHNEKKITHIDEIWSTPTSFEAVPPIELFPNKNTKHGKTNLAFSSSTRSIYPIDPNNQYSSASLHKKNTQHSTVQGLAESSHHSYPKVVPPKIRILKKDKKKSFFKTKILDHPKRFTCFKIFLGFFSILLLLSIGIIIFAAIKPCVFTKCHKKASMCINRFPFWAQCICDIGYAGNGKSYCIECGRTLAQSNLLRVVGGTESVKSSWPFAVYIIQNYQGKFIIKGSSYLISYSWSCGGTILNHRTILTAAHCIHDKNFEYEDTNGNTYTLTMQWNNWYGNLESTFEVYVGAHDLKNLNQTKKYRVKKVNKHENFDEYTLQNDVATLQLDENIDNIQFACLPYNETYNYPEVNRDSFIVGWGKISESI</sequence>
<dbReference type="PANTHER" id="PTHR24252">
    <property type="entry name" value="ACROSIN-RELATED"/>
    <property type="match status" value="1"/>
</dbReference>
<dbReference type="EMBL" id="CAJNOC010007538">
    <property type="protein sequence ID" value="CAF1100735.1"/>
    <property type="molecule type" value="Genomic_DNA"/>
</dbReference>
<feature type="transmembrane region" description="Helical" evidence="4">
    <location>
        <begin position="140"/>
        <end position="161"/>
    </location>
</feature>
<dbReference type="GO" id="GO:0005576">
    <property type="term" value="C:extracellular region"/>
    <property type="evidence" value="ECO:0007669"/>
    <property type="project" value="UniProtKB-SubCell"/>
</dbReference>
<gene>
    <name evidence="6" type="ORF">OXX778_LOCUS21136</name>
</gene>
<keyword evidence="4" id="KW-1133">Transmembrane helix</keyword>
<keyword evidence="2" id="KW-0964">Secreted</keyword>
<dbReference type="GO" id="GO:0006508">
    <property type="term" value="P:proteolysis"/>
    <property type="evidence" value="ECO:0007669"/>
    <property type="project" value="InterPro"/>
</dbReference>
<dbReference type="PROSITE" id="PS00134">
    <property type="entry name" value="TRYPSIN_HIS"/>
    <property type="match status" value="1"/>
</dbReference>
<keyword evidence="7" id="KW-1185">Reference proteome</keyword>
<evidence type="ECO:0000313" key="6">
    <source>
        <dbReference type="EMBL" id="CAF1100735.1"/>
    </source>
</evidence>
<evidence type="ECO:0000256" key="1">
    <source>
        <dbReference type="ARBA" id="ARBA00004613"/>
    </source>
</evidence>
<keyword evidence="4" id="KW-0812">Transmembrane</keyword>
<dbReference type="SMART" id="SM00020">
    <property type="entry name" value="Tryp_SPc"/>
    <property type="match status" value="1"/>
</dbReference>
<dbReference type="GO" id="GO:0007340">
    <property type="term" value="P:acrosome reaction"/>
    <property type="evidence" value="ECO:0007669"/>
    <property type="project" value="TreeGrafter"/>
</dbReference>
<accession>A0A814P9H5</accession>
<evidence type="ECO:0000256" key="3">
    <source>
        <dbReference type="ARBA" id="ARBA00023157"/>
    </source>
</evidence>
<dbReference type="SUPFAM" id="SSF50494">
    <property type="entry name" value="Trypsin-like serine proteases"/>
    <property type="match status" value="1"/>
</dbReference>
<dbReference type="AlphaFoldDB" id="A0A814P9H5"/>
<dbReference type="PROSITE" id="PS50240">
    <property type="entry name" value="TRYPSIN_DOM"/>
    <property type="match status" value="1"/>
</dbReference>
<dbReference type="PRINTS" id="PR00722">
    <property type="entry name" value="CHYMOTRYPSIN"/>
</dbReference>
<dbReference type="InterPro" id="IPR001314">
    <property type="entry name" value="Peptidase_S1A"/>
</dbReference>
<dbReference type="Pfam" id="PF00089">
    <property type="entry name" value="Trypsin"/>
    <property type="match status" value="1"/>
</dbReference>
<dbReference type="InterPro" id="IPR009003">
    <property type="entry name" value="Peptidase_S1_PA"/>
</dbReference>
<dbReference type="Proteomes" id="UP000663879">
    <property type="component" value="Unassembled WGS sequence"/>
</dbReference>
<comment type="subcellular location">
    <subcellularLocation>
        <location evidence="1">Secreted</location>
    </subcellularLocation>
</comment>
<keyword evidence="3" id="KW-1015">Disulfide bond</keyword>
<dbReference type="Gene3D" id="2.40.10.10">
    <property type="entry name" value="Trypsin-like serine proteases"/>
    <property type="match status" value="1"/>
</dbReference>
<evidence type="ECO:0000256" key="4">
    <source>
        <dbReference type="SAM" id="Phobius"/>
    </source>
</evidence>
<dbReference type="PROSITE" id="PS01186">
    <property type="entry name" value="EGF_2"/>
    <property type="match status" value="1"/>
</dbReference>
<evidence type="ECO:0000313" key="7">
    <source>
        <dbReference type="Proteomes" id="UP000663879"/>
    </source>
</evidence>
<protein>
    <recommendedName>
        <fullName evidence="5">Peptidase S1 domain-containing protein</fullName>
    </recommendedName>
</protein>